<evidence type="ECO:0000313" key="2">
    <source>
        <dbReference type="EnsemblPlants" id="AUR62003438-RA:cds"/>
    </source>
</evidence>
<name>A0A803KWN0_CHEQI</name>
<dbReference type="PANTHER" id="PTHR47123">
    <property type="entry name" value="F-BOX PROTEIN SKIP23"/>
    <property type="match status" value="1"/>
</dbReference>
<reference evidence="2" key="1">
    <citation type="journal article" date="2017" name="Nature">
        <title>The genome of Chenopodium quinoa.</title>
        <authorList>
            <person name="Jarvis D.E."/>
            <person name="Ho Y.S."/>
            <person name="Lightfoot D.J."/>
            <person name="Schmoeckel S.M."/>
            <person name="Li B."/>
            <person name="Borm T.J.A."/>
            <person name="Ohyanagi H."/>
            <person name="Mineta K."/>
            <person name="Michell C.T."/>
            <person name="Saber N."/>
            <person name="Kharbatia N.M."/>
            <person name="Rupper R.R."/>
            <person name="Sharp A.R."/>
            <person name="Dally N."/>
            <person name="Boughton B.A."/>
            <person name="Woo Y.H."/>
            <person name="Gao G."/>
            <person name="Schijlen E.G.W.M."/>
            <person name="Guo X."/>
            <person name="Momin A.A."/>
            <person name="Negrao S."/>
            <person name="Al-Babili S."/>
            <person name="Gehring C."/>
            <person name="Roessner U."/>
            <person name="Jung C."/>
            <person name="Murphy K."/>
            <person name="Arold S.T."/>
            <person name="Gojobori T."/>
            <person name="van der Linden C.G."/>
            <person name="van Loo E.N."/>
            <person name="Jellen E.N."/>
            <person name="Maughan P.J."/>
            <person name="Tester M."/>
        </authorList>
    </citation>
    <scope>NUCLEOTIDE SEQUENCE [LARGE SCALE GENOMIC DNA]</scope>
    <source>
        <strain evidence="2">cv. PI 614886</strain>
    </source>
</reference>
<dbReference type="SMART" id="SM00256">
    <property type="entry name" value="FBOX"/>
    <property type="match status" value="1"/>
</dbReference>
<dbReference type="InterPro" id="IPR005174">
    <property type="entry name" value="KIB1-4_b-propeller"/>
</dbReference>
<evidence type="ECO:0000259" key="1">
    <source>
        <dbReference type="SMART" id="SM00256"/>
    </source>
</evidence>
<sequence length="557" mass="63253">MGIIPPWSDLHEELLTSIAKCLNPIDILSFRSVCKSWYSSSSYSLSSPLSTLFPPLPLTIPSPPNSLLNRFSSVLNPNATDDAVVLSATVIYAYRPLIDEDFPSWMPRVSLLFLDQSVSGKVSFRKPFCRVPYSMPINFPRTLNLLDYRVSELGRFYNLSYLPKGSVKPSVFGIVHKVVLFSNDNGLAVVVLSDFGKLGLLRLGLSFENVGSETEWEIIHDGKGIQFDDIVEFKGRVLGIDRRGSMYEIKIGCANRLKMDANHAIVSPITDGGGNRKRLVESLGRLYLVDRSNISAENDKVYELNNKKWVEVNSLGDQTFFISPEFSFSLEAEKLHGSYGKNCILFNEQSFLNYDGYDDDYVKFMTSVSNYLHIRIWHLEDASHLGLLESPLGYSNLFWPPQSWLWPKDRSERLGTLSIAQSRIPDEYIKAKFHQLSPLQQKCALQLKECSLKMKELLNRFREVVDKIKAVEKLAVPLEKHSNSENQHNQIGSSRQLTAMERHASVDPILKAVKQNDCAFDWYSVVTELDTQLLLFEEKISELENALEKENLFAIVE</sequence>
<dbReference type="Gramene" id="AUR62003438-RA">
    <property type="protein sequence ID" value="AUR62003438-RA:cds"/>
    <property type="gene ID" value="AUR62003438"/>
</dbReference>
<accession>A0A803KWN0</accession>
<dbReference type="Pfam" id="PF00646">
    <property type="entry name" value="F-box"/>
    <property type="match status" value="1"/>
</dbReference>
<evidence type="ECO:0000313" key="3">
    <source>
        <dbReference type="Proteomes" id="UP000596660"/>
    </source>
</evidence>
<organism evidence="2 3">
    <name type="scientific">Chenopodium quinoa</name>
    <name type="common">Quinoa</name>
    <dbReference type="NCBI Taxonomy" id="63459"/>
    <lineage>
        <taxon>Eukaryota</taxon>
        <taxon>Viridiplantae</taxon>
        <taxon>Streptophyta</taxon>
        <taxon>Embryophyta</taxon>
        <taxon>Tracheophyta</taxon>
        <taxon>Spermatophyta</taxon>
        <taxon>Magnoliopsida</taxon>
        <taxon>eudicotyledons</taxon>
        <taxon>Gunneridae</taxon>
        <taxon>Pentapetalae</taxon>
        <taxon>Caryophyllales</taxon>
        <taxon>Chenopodiaceae</taxon>
        <taxon>Chenopodioideae</taxon>
        <taxon>Atripliceae</taxon>
        <taxon>Chenopodium</taxon>
    </lineage>
</organism>
<dbReference type="SUPFAM" id="SSF81383">
    <property type="entry name" value="F-box domain"/>
    <property type="match status" value="1"/>
</dbReference>
<dbReference type="OMA" id="YLHIRIW"/>
<dbReference type="EnsemblPlants" id="AUR62003438-RA">
    <property type="protein sequence ID" value="AUR62003438-RA:cds"/>
    <property type="gene ID" value="AUR62003438"/>
</dbReference>
<dbReference type="InterPro" id="IPR001810">
    <property type="entry name" value="F-box_dom"/>
</dbReference>
<feature type="domain" description="F-box" evidence="1">
    <location>
        <begin position="10"/>
        <end position="50"/>
    </location>
</feature>
<dbReference type="GeneID" id="110681840"/>
<dbReference type="Pfam" id="PF03478">
    <property type="entry name" value="Beta-prop_KIB1-4"/>
    <property type="match status" value="1"/>
</dbReference>
<dbReference type="RefSeq" id="XP_021713666.1">
    <property type="nucleotide sequence ID" value="XM_021857974.1"/>
</dbReference>
<keyword evidence="3" id="KW-1185">Reference proteome</keyword>
<protein>
    <recommendedName>
        <fullName evidence="1">F-box domain-containing protein</fullName>
    </recommendedName>
</protein>
<dbReference type="Proteomes" id="UP000596660">
    <property type="component" value="Unplaced"/>
</dbReference>
<dbReference type="Gene3D" id="1.20.1280.50">
    <property type="match status" value="1"/>
</dbReference>
<dbReference type="PANTHER" id="PTHR47123:SF6">
    <property type="entry name" value="F-BOX PROTEIN SKIP23-LIKE ISOFORM X1"/>
    <property type="match status" value="1"/>
</dbReference>
<dbReference type="InterPro" id="IPR051304">
    <property type="entry name" value="SCF_F-box_domain"/>
</dbReference>
<gene>
    <name evidence="2" type="primary">LOC110681840</name>
</gene>
<dbReference type="OrthoDB" id="638130at2759"/>
<reference evidence="2" key="2">
    <citation type="submission" date="2021-03" db="UniProtKB">
        <authorList>
            <consortium name="EnsemblPlants"/>
        </authorList>
    </citation>
    <scope>IDENTIFICATION</scope>
</reference>
<dbReference type="AlphaFoldDB" id="A0A803KWN0"/>
<dbReference type="InterPro" id="IPR036047">
    <property type="entry name" value="F-box-like_dom_sf"/>
</dbReference>
<dbReference type="KEGG" id="cqi:110681840"/>
<proteinExistence type="predicted"/>